<sequence>MVSPCLFQAAFMARRRLADKHSFIHRAIWRRAVAVPFCLSGCLIFIFAIPHRASRRTYAGNIATRAPSILPRPLPIPPTKGSLKPYSLFQAAFGHGGKSLNRP</sequence>
<keyword evidence="1" id="KW-0812">Transmembrane</keyword>
<dbReference type="STRING" id="629741.GCWU000324_00513"/>
<accession>C4GI22</accession>
<evidence type="ECO:0000256" key="1">
    <source>
        <dbReference type="SAM" id="Phobius"/>
    </source>
</evidence>
<dbReference type="HOGENOM" id="CLU_2259990_0_0_4"/>
<name>C4GI22_9NEIS</name>
<organism evidence="2 3">
    <name type="scientific">Kingella oralis ATCC 51147</name>
    <dbReference type="NCBI Taxonomy" id="629741"/>
    <lineage>
        <taxon>Bacteria</taxon>
        <taxon>Pseudomonadati</taxon>
        <taxon>Pseudomonadota</taxon>
        <taxon>Betaproteobacteria</taxon>
        <taxon>Neisseriales</taxon>
        <taxon>Neisseriaceae</taxon>
        <taxon>Kingella</taxon>
    </lineage>
</organism>
<dbReference type="EMBL" id="ACJW02000002">
    <property type="protein sequence ID" value="EEP68610.1"/>
    <property type="molecule type" value="Genomic_DNA"/>
</dbReference>
<keyword evidence="1" id="KW-0472">Membrane</keyword>
<feature type="transmembrane region" description="Helical" evidence="1">
    <location>
        <begin position="28"/>
        <end position="49"/>
    </location>
</feature>
<proteinExistence type="predicted"/>
<dbReference type="Proteomes" id="UP000003009">
    <property type="component" value="Unassembled WGS sequence"/>
</dbReference>
<keyword evidence="3" id="KW-1185">Reference proteome</keyword>
<evidence type="ECO:0000313" key="3">
    <source>
        <dbReference type="Proteomes" id="UP000003009"/>
    </source>
</evidence>
<reference evidence="2" key="1">
    <citation type="submission" date="2009-04" db="EMBL/GenBank/DDBJ databases">
        <authorList>
            <person name="Weinstock G."/>
            <person name="Sodergren E."/>
            <person name="Clifton S."/>
            <person name="Fulton L."/>
            <person name="Fulton B."/>
            <person name="Courtney L."/>
            <person name="Fronick C."/>
            <person name="Harrison M."/>
            <person name="Strong C."/>
            <person name="Farmer C."/>
            <person name="Delahaunty K."/>
            <person name="Markovic C."/>
            <person name="Hall O."/>
            <person name="Minx P."/>
            <person name="Tomlinson C."/>
            <person name="Mitreva M."/>
            <person name="Nelson J."/>
            <person name="Hou S."/>
            <person name="Wollam A."/>
            <person name="Pepin K.H."/>
            <person name="Johnson M."/>
            <person name="Bhonagiri V."/>
            <person name="Nash W.E."/>
            <person name="Warren W."/>
            <person name="Chinwalla A."/>
            <person name="Mardis E.R."/>
            <person name="Wilson R.K."/>
        </authorList>
    </citation>
    <scope>NUCLEOTIDE SEQUENCE [LARGE SCALE GENOMIC DNA]</scope>
    <source>
        <strain evidence="2">ATCC 51147</strain>
    </source>
</reference>
<comment type="caution">
    <text evidence="2">The sequence shown here is derived from an EMBL/GenBank/DDBJ whole genome shotgun (WGS) entry which is preliminary data.</text>
</comment>
<dbReference type="AlphaFoldDB" id="C4GI22"/>
<protein>
    <submittedName>
        <fullName evidence="2">Uncharacterized protein</fullName>
    </submittedName>
</protein>
<keyword evidence="1" id="KW-1133">Transmembrane helix</keyword>
<gene>
    <name evidence="2" type="ORF">GCWU000324_00513</name>
</gene>
<evidence type="ECO:0000313" key="2">
    <source>
        <dbReference type="EMBL" id="EEP68610.1"/>
    </source>
</evidence>